<gene>
    <name evidence="4" type="ORF">G6F64_010901</name>
</gene>
<keyword evidence="1" id="KW-0479">Metal-binding</keyword>
<keyword evidence="1" id="KW-0862">Zinc</keyword>
<evidence type="ECO:0000313" key="4">
    <source>
        <dbReference type="EMBL" id="KAG1302467.1"/>
    </source>
</evidence>
<dbReference type="EMBL" id="JAANQT010002423">
    <property type="protein sequence ID" value="KAG1302467.1"/>
    <property type="molecule type" value="Genomic_DNA"/>
</dbReference>
<name>A0A9P6X057_RHIOR</name>
<feature type="compositionally biased region" description="Low complexity" evidence="2">
    <location>
        <begin position="213"/>
        <end position="227"/>
    </location>
</feature>
<dbReference type="InterPro" id="IPR036875">
    <property type="entry name" value="Znf_CCHC_sf"/>
</dbReference>
<dbReference type="GO" id="GO:0003676">
    <property type="term" value="F:nucleic acid binding"/>
    <property type="evidence" value="ECO:0007669"/>
    <property type="project" value="InterPro"/>
</dbReference>
<evidence type="ECO:0000256" key="1">
    <source>
        <dbReference type="PROSITE-ProRule" id="PRU00047"/>
    </source>
</evidence>
<sequence length="257" mass="28636">MGSMKFADINFDPDDIALNDFLTNGIQFADSSTIIPCRALDIQMEGGLLDVGILLEPTTRTYMCTGYAVLNVSAQHTKFKQLTHLIPRDEKREQGFYAVWNQMPHYCRYCHEEGHVVVDCPKRRARTSCWNCDIDGHIAASCTRDKPSKRARKRPETSVTIQPSVEEASTLLATTEYPETTDAPTIDIDTCPNVKNQVHPDEALPHNPPVVLPTPIITSPSSTTVSPGKTGPKRRQLHAAQKPYERPVTRSQSVPPK</sequence>
<dbReference type="SUPFAM" id="SSF57756">
    <property type="entry name" value="Retrovirus zinc finger-like domains"/>
    <property type="match status" value="1"/>
</dbReference>
<evidence type="ECO:0000259" key="3">
    <source>
        <dbReference type="PROSITE" id="PS50158"/>
    </source>
</evidence>
<accession>A0A9P6X057</accession>
<proteinExistence type="predicted"/>
<evidence type="ECO:0000256" key="2">
    <source>
        <dbReference type="SAM" id="MobiDB-lite"/>
    </source>
</evidence>
<keyword evidence="5" id="KW-1185">Reference proteome</keyword>
<evidence type="ECO:0000313" key="5">
    <source>
        <dbReference type="Proteomes" id="UP000716291"/>
    </source>
</evidence>
<dbReference type="PROSITE" id="PS50158">
    <property type="entry name" value="ZF_CCHC"/>
    <property type="match status" value="1"/>
</dbReference>
<comment type="caution">
    <text evidence="4">The sequence shown here is derived from an EMBL/GenBank/DDBJ whole genome shotgun (WGS) entry which is preliminary data.</text>
</comment>
<feature type="domain" description="CCHC-type" evidence="3">
    <location>
        <begin position="107"/>
        <end position="122"/>
    </location>
</feature>
<dbReference type="SMART" id="SM00343">
    <property type="entry name" value="ZnF_C2HC"/>
    <property type="match status" value="2"/>
</dbReference>
<keyword evidence="1" id="KW-0863">Zinc-finger</keyword>
<dbReference type="InterPro" id="IPR001878">
    <property type="entry name" value="Znf_CCHC"/>
</dbReference>
<dbReference type="Proteomes" id="UP000716291">
    <property type="component" value="Unassembled WGS sequence"/>
</dbReference>
<protein>
    <recommendedName>
        <fullName evidence="3">CCHC-type domain-containing protein</fullName>
    </recommendedName>
</protein>
<feature type="region of interest" description="Disordered" evidence="2">
    <location>
        <begin position="195"/>
        <end position="257"/>
    </location>
</feature>
<dbReference type="Gene3D" id="4.10.60.10">
    <property type="entry name" value="Zinc finger, CCHC-type"/>
    <property type="match status" value="1"/>
</dbReference>
<dbReference type="GO" id="GO:0008270">
    <property type="term" value="F:zinc ion binding"/>
    <property type="evidence" value="ECO:0007669"/>
    <property type="project" value="UniProtKB-KW"/>
</dbReference>
<reference evidence="4" key="1">
    <citation type="journal article" date="2020" name="Microb. Genom.">
        <title>Genetic diversity of clinical and environmental Mucorales isolates obtained from an investigation of mucormycosis cases among solid organ transplant recipients.</title>
        <authorList>
            <person name="Nguyen M.H."/>
            <person name="Kaul D."/>
            <person name="Muto C."/>
            <person name="Cheng S.J."/>
            <person name="Richter R.A."/>
            <person name="Bruno V.M."/>
            <person name="Liu G."/>
            <person name="Beyhan S."/>
            <person name="Sundermann A.J."/>
            <person name="Mounaud S."/>
            <person name="Pasculle A.W."/>
            <person name="Nierman W.C."/>
            <person name="Driscoll E."/>
            <person name="Cumbie R."/>
            <person name="Clancy C.J."/>
            <person name="Dupont C.L."/>
        </authorList>
    </citation>
    <scope>NUCLEOTIDE SEQUENCE</scope>
    <source>
        <strain evidence="4">GL11</strain>
    </source>
</reference>
<dbReference type="AlphaFoldDB" id="A0A9P6X057"/>
<organism evidence="4 5">
    <name type="scientific">Rhizopus oryzae</name>
    <name type="common">Mucormycosis agent</name>
    <name type="synonym">Rhizopus arrhizus var. delemar</name>
    <dbReference type="NCBI Taxonomy" id="64495"/>
    <lineage>
        <taxon>Eukaryota</taxon>
        <taxon>Fungi</taxon>
        <taxon>Fungi incertae sedis</taxon>
        <taxon>Mucoromycota</taxon>
        <taxon>Mucoromycotina</taxon>
        <taxon>Mucoromycetes</taxon>
        <taxon>Mucorales</taxon>
        <taxon>Mucorineae</taxon>
        <taxon>Rhizopodaceae</taxon>
        <taxon>Rhizopus</taxon>
    </lineage>
</organism>